<dbReference type="SMART" id="SM01260">
    <property type="entry name" value="LANC_like"/>
    <property type="match status" value="1"/>
</dbReference>
<evidence type="ECO:0000313" key="2">
    <source>
        <dbReference type="EMBL" id="WDR38487.1"/>
    </source>
</evidence>
<dbReference type="InterPro" id="IPR025410">
    <property type="entry name" value="Lant_dehyd"/>
</dbReference>
<dbReference type="NCBIfam" id="TIGR03897">
    <property type="entry name" value="lanti_2_LanM"/>
    <property type="match status" value="1"/>
</dbReference>
<dbReference type="Pfam" id="PF13575">
    <property type="entry name" value="DUF4135"/>
    <property type="match status" value="1"/>
</dbReference>
<gene>
    <name evidence="2" type="ORF">NN484_12335</name>
</gene>
<dbReference type="PRINTS" id="PR01950">
    <property type="entry name" value="LANCSUPER"/>
</dbReference>
<evidence type="ECO:0000313" key="3">
    <source>
        <dbReference type="Proteomes" id="UP001222282"/>
    </source>
</evidence>
<dbReference type="PANTHER" id="PTHR12736:SF7">
    <property type="entry name" value="LANC-LIKE PROTEIN 3"/>
    <property type="match status" value="1"/>
</dbReference>
<dbReference type="EMBL" id="CP101655">
    <property type="protein sequence ID" value="WDR38487.1"/>
    <property type="molecule type" value="Genomic_DNA"/>
</dbReference>
<dbReference type="InterPro" id="IPR012341">
    <property type="entry name" value="6hp_glycosidase-like_sf"/>
</dbReference>
<evidence type="ECO:0000259" key="1">
    <source>
        <dbReference type="Pfam" id="PF13575"/>
    </source>
</evidence>
<keyword evidence="3" id="KW-1185">Reference proteome</keyword>
<name>A0ABY7ZGM9_9PSED</name>
<proteinExistence type="predicted"/>
<dbReference type="PANTHER" id="PTHR12736">
    <property type="entry name" value="LANC-LIKE PROTEIN"/>
    <property type="match status" value="1"/>
</dbReference>
<dbReference type="InterPro" id="IPR017146">
    <property type="entry name" value="Lanti_2_LanM"/>
</dbReference>
<dbReference type="CDD" id="cd04792">
    <property type="entry name" value="LanM-like"/>
    <property type="match status" value="1"/>
</dbReference>
<dbReference type="Proteomes" id="UP001222282">
    <property type="component" value="Chromosome"/>
</dbReference>
<dbReference type="RefSeq" id="WP_274659192.1">
    <property type="nucleotide sequence ID" value="NZ_CP101655.1"/>
</dbReference>
<dbReference type="Pfam" id="PF05147">
    <property type="entry name" value="LANC_like"/>
    <property type="match status" value="1"/>
</dbReference>
<feature type="domain" description="Lantibiotic biosynthesis protein dehydration" evidence="1">
    <location>
        <begin position="185"/>
        <end position="555"/>
    </location>
</feature>
<dbReference type="Gene3D" id="1.50.10.10">
    <property type="match status" value="1"/>
</dbReference>
<protein>
    <submittedName>
        <fullName evidence="2">Type 2 lanthipeptide synthetase LanM family protein</fullName>
    </submittedName>
</protein>
<dbReference type="InterPro" id="IPR007822">
    <property type="entry name" value="LANC-like"/>
</dbReference>
<reference evidence="2 3" key="1">
    <citation type="submission" date="2022-07" db="EMBL/GenBank/DDBJ databases">
        <authorList>
            <person name="Abrouk D."/>
            <person name="Moenne-Loccoz Y."/>
            <person name="Todorovic I."/>
            <person name="Raicevic V."/>
            <person name="Jovicic-Petrovic J."/>
        </authorList>
    </citation>
    <scope>NUCLEOTIDE SEQUENCE [LARGE SCALE GENOMIC DNA]</scope>
    <source>
        <strain evidence="3">IT-P374</strain>
    </source>
</reference>
<dbReference type="PIRSF" id="PIRSF037228">
    <property type="entry name" value="Lant_mod_RumM"/>
    <property type="match status" value="1"/>
</dbReference>
<organism evidence="2 3">
    <name type="scientific">Pseudomonas serboccidentalis</name>
    <dbReference type="NCBI Taxonomy" id="2964670"/>
    <lineage>
        <taxon>Bacteria</taxon>
        <taxon>Pseudomonadati</taxon>
        <taxon>Pseudomonadota</taxon>
        <taxon>Gammaproteobacteria</taxon>
        <taxon>Pseudomonadales</taxon>
        <taxon>Pseudomonadaceae</taxon>
        <taxon>Pseudomonas</taxon>
    </lineage>
</organism>
<dbReference type="SUPFAM" id="SSF158745">
    <property type="entry name" value="LanC-like"/>
    <property type="match status" value="1"/>
</dbReference>
<accession>A0ABY7ZGM9</accession>
<sequence length="1046" mass="116870">MLADILTFQERKSSGSGGVVDVDTLRSTLDMLHKDDHALLLYFGMGKSDLVEWFENSTRQPVLEKQFPSLEMLEKKIRLIMSVSEKDRICNAEDEPFSGFYDCMFDYFRYTFQCDSRYKQAHDCCNLESLISGVRYYVSGCVKRLSEKSLVHFLNTRISEGIESDLGSFEQYLNARGSGQFLLDYPVLADLLIKQLEGIAGYLYKIISHFADDLRVLAQVFDLSGRRIDSIKLGMGDPHANGETVCAVRVGNESLVYKPRRNGEAQLYSSLLALLYEKSADECFSAHTPLLACMEDHCWIENIDNRACETQADLALFYRRAGAQIALVHALNGIDFHYENIIACGSSPVMIDLECLFTASMIDLQDDLPSNGALFKTLKLNSLSVFSSGFVPYSPDSDNDFSGLTSQKQFSTTTRHLVREQGLYHLRRIHVSKTPIIKHLPVFNGVPCSVELYQEAFLEGFVFAYDEVMTHQAAVLDCIRHHASQLKTRVLLKNTQRYIDFIELTLHPRFTQCMLQRQLLLATLWSESNASLIAKNVAAYELADLQSANIPSFTMPIASNRIYDSHGTFVAALDIASPLESCQRKLSSFCSGDRAFQTFILKECLFPPGNEAMPMHRRHIAKGVPNLQPAQYLEGALKVAAVIERFRIGSSGGDVAWTFLNAHPTTRRKYLSPMTNSLYSGMGGLAVFYMSLYRVSGRAEHLARADQIVDSMARSHEHFDSDMAVSAYFGLASYLYVLVNHEQVTGRDIHWATINGLLLRLDDYPQQGDDFDFLNGWCGTVTLLANLYLLGPRKRLIPLIERLTAAIRAELLNEGGRFVRKACSTPLLTGFSHGISGILHALSKVYEVTADATLITLMKDLLEDENRQKNHGFWLDLREPSKPAHMTKWCHGDAGILIARLQLRHALKDVMGADDLATVESDIRRCESNLWRHGLGSGYSQCHGDFGNLMCLLSLYRCTENRQGIARTLQALSEAADNFFNEDLISQDSVPVLGMMLGVAGVGQALLSAIDSTLPDPLALTFFMAPNPAVAVQDRSGVGSSDELRH</sequence>